<name>A0ABS6NMC4_9BURK</name>
<dbReference type="RefSeq" id="WP_217734839.1">
    <property type="nucleotide sequence ID" value="NZ_JAHSPR010000003.1"/>
</dbReference>
<proteinExistence type="predicted"/>
<accession>A0ABS6NMC4</accession>
<comment type="caution">
    <text evidence="1">The sequence shown here is derived from an EMBL/GenBank/DDBJ whole genome shotgun (WGS) entry which is preliminary data.</text>
</comment>
<evidence type="ECO:0000313" key="1">
    <source>
        <dbReference type="EMBL" id="MBV4396781.1"/>
    </source>
</evidence>
<dbReference type="EMBL" id="JAHSPR010000003">
    <property type="protein sequence ID" value="MBV4396781.1"/>
    <property type="molecule type" value="Genomic_DNA"/>
</dbReference>
<sequence length="72" mass="7400">MSSVSGRSDLKMNRRILAGVLAVSFALPIPGVSAGSGLNITGATDIQSPFGRTLVKKGLASVKDSLEIAHYA</sequence>
<keyword evidence="2" id="KW-1185">Reference proteome</keyword>
<dbReference type="Proteomes" id="UP000722165">
    <property type="component" value="Unassembled WGS sequence"/>
</dbReference>
<evidence type="ECO:0000313" key="2">
    <source>
        <dbReference type="Proteomes" id="UP000722165"/>
    </source>
</evidence>
<protein>
    <recommendedName>
        <fullName evidence="3">ABC transporter substrate-binding protein</fullName>
    </recommendedName>
</protein>
<gene>
    <name evidence="1" type="ORF">KU392_05865</name>
</gene>
<evidence type="ECO:0008006" key="3">
    <source>
        <dbReference type="Google" id="ProtNLM"/>
    </source>
</evidence>
<organism evidence="1 2">
    <name type="scientific">Advenella alkanexedens</name>
    <dbReference type="NCBI Taxonomy" id="1481665"/>
    <lineage>
        <taxon>Bacteria</taxon>
        <taxon>Pseudomonadati</taxon>
        <taxon>Pseudomonadota</taxon>
        <taxon>Betaproteobacteria</taxon>
        <taxon>Burkholderiales</taxon>
        <taxon>Alcaligenaceae</taxon>
    </lineage>
</organism>
<reference evidence="1 2" key="1">
    <citation type="submission" date="2021-06" db="EMBL/GenBank/DDBJ databases">
        <authorList>
            <person name="Lu T."/>
            <person name="Wang Q."/>
            <person name="Han X."/>
        </authorList>
    </citation>
    <scope>NUCLEOTIDE SEQUENCE [LARGE SCALE GENOMIC DNA]</scope>
    <source>
        <strain evidence="1 2">LAM0050</strain>
    </source>
</reference>